<evidence type="ECO:0000256" key="5">
    <source>
        <dbReference type="ARBA" id="ARBA00022763"/>
    </source>
</evidence>
<dbReference type="EC" id="2.1.1.63" evidence="8"/>
<dbReference type="InterPro" id="IPR036631">
    <property type="entry name" value="MGMT_N_sf"/>
</dbReference>
<feature type="domain" description="Methylguanine DNA methyltransferase ribonuclease-like" evidence="10">
    <location>
        <begin position="3"/>
        <end position="73"/>
    </location>
</feature>
<dbReference type="InterPro" id="IPR008332">
    <property type="entry name" value="MethylG_MeTrfase_N"/>
</dbReference>
<keyword evidence="6 8" id="KW-0234">DNA repair</keyword>
<dbReference type="PANTHER" id="PTHR10815">
    <property type="entry name" value="METHYLATED-DNA--PROTEIN-CYSTEINE METHYLTRANSFERASE"/>
    <property type="match status" value="1"/>
</dbReference>
<evidence type="ECO:0000256" key="8">
    <source>
        <dbReference type="HAMAP-Rule" id="MF_00772"/>
    </source>
</evidence>
<name>A0A1M7LNV1_9BACT</name>
<evidence type="ECO:0000259" key="9">
    <source>
        <dbReference type="Pfam" id="PF01035"/>
    </source>
</evidence>
<accession>A0A1M7LNV1</accession>
<keyword evidence="8" id="KW-0963">Cytoplasm</keyword>
<dbReference type="GO" id="GO:0032259">
    <property type="term" value="P:methylation"/>
    <property type="evidence" value="ECO:0007669"/>
    <property type="project" value="UniProtKB-KW"/>
</dbReference>
<comment type="function">
    <text evidence="8">Involved in the cellular defense against the biological effects of O6-methylguanine (O6-MeG) and O4-methylthymine (O4-MeT) in DNA. Repairs the methylated nucleobase in DNA by stoichiometrically transferring the methyl group to a cysteine residue in the enzyme. This is a suicide reaction: the enzyme is irreversibly inactivated.</text>
</comment>
<dbReference type="SUPFAM" id="SSF53155">
    <property type="entry name" value="Methylated DNA-protein cysteine methyltransferase domain"/>
    <property type="match status" value="1"/>
</dbReference>
<evidence type="ECO:0000256" key="6">
    <source>
        <dbReference type="ARBA" id="ARBA00023204"/>
    </source>
</evidence>
<dbReference type="Gene3D" id="3.30.160.70">
    <property type="entry name" value="Methylated DNA-protein cysteine methyltransferase domain"/>
    <property type="match status" value="1"/>
</dbReference>
<keyword evidence="5 8" id="KW-0227">DNA damage</keyword>
<dbReference type="GO" id="GO:0005737">
    <property type="term" value="C:cytoplasm"/>
    <property type="evidence" value="ECO:0007669"/>
    <property type="project" value="UniProtKB-SubCell"/>
</dbReference>
<organism evidence="11 12">
    <name type="scientific">Chitinophaga jiangningensis</name>
    <dbReference type="NCBI Taxonomy" id="1419482"/>
    <lineage>
        <taxon>Bacteria</taxon>
        <taxon>Pseudomonadati</taxon>
        <taxon>Bacteroidota</taxon>
        <taxon>Chitinophagia</taxon>
        <taxon>Chitinophagales</taxon>
        <taxon>Chitinophagaceae</taxon>
        <taxon>Chitinophaga</taxon>
    </lineage>
</organism>
<evidence type="ECO:0000259" key="10">
    <source>
        <dbReference type="Pfam" id="PF02870"/>
    </source>
</evidence>
<comment type="miscellaneous">
    <text evidence="8">This enzyme catalyzes only one turnover and therefore is not strictly catalytic. According to one definition, an enzyme is a biocatalyst that acts repeatedly and over many reaction cycles.</text>
</comment>
<protein>
    <recommendedName>
        <fullName evidence="8">Methylated-DNA--protein-cysteine methyltransferase</fullName>
        <ecNumber evidence="8">2.1.1.63</ecNumber>
    </recommendedName>
    <alternativeName>
        <fullName evidence="8">6-O-methylguanine-DNA methyltransferase</fullName>
        <shortName evidence="8">MGMT</shortName>
    </alternativeName>
    <alternativeName>
        <fullName evidence="8">O-6-methylguanine-DNA-alkyltransferase</fullName>
    </alternativeName>
</protein>
<feature type="domain" description="Methylated-DNA-[protein]-cysteine S-methyltransferase DNA binding" evidence="9">
    <location>
        <begin position="79"/>
        <end position="158"/>
    </location>
</feature>
<evidence type="ECO:0000313" key="12">
    <source>
        <dbReference type="Proteomes" id="UP000184420"/>
    </source>
</evidence>
<evidence type="ECO:0000313" key="11">
    <source>
        <dbReference type="EMBL" id="SHM79874.1"/>
    </source>
</evidence>
<dbReference type="OrthoDB" id="9802228at2"/>
<dbReference type="HAMAP" id="MF_00772">
    <property type="entry name" value="OGT"/>
    <property type="match status" value="1"/>
</dbReference>
<dbReference type="GO" id="GO:0006307">
    <property type="term" value="P:DNA alkylation repair"/>
    <property type="evidence" value="ECO:0007669"/>
    <property type="project" value="UniProtKB-UniRule"/>
</dbReference>
<dbReference type="SUPFAM" id="SSF46767">
    <property type="entry name" value="Methylated DNA-protein cysteine methyltransferase, C-terminal domain"/>
    <property type="match status" value="1"/>
</dbReference>
<dbReference type="AlphaFoldDB" id="A0A1M7LNV1"/>
<dbReference type="InterPro" id="IPR036388">
    <property type="entry name" value="WH-like_DNA-bd_sf"/>
</dbReference>
<dbReference type="RefSeq" id="WP_073086643.1">
    <property type="nucleotide sequence ID" value="NZ_FRBL01000011.1"/>
</dbReference>
<dbReference type="CDD" id="cd06445">
    <property type="entry name" value="ATase"/>
    <property type="match status" value="1"/>
</dbReference>
<reference evidence="11 12" key="1">
    <citation type="submission" date="2016-11" db="EMBL/GenBank/DDBJ databases">
        <authorList>
            <person name="Jaros S."/>
            <person name="Januszkiewicz K."/>
            <person name="Wedrychowicz H."/>
        </authorList>
    </citation>
    <scope>NUCLEOTIDE SEQUENCE [LARGE SCALE GENOMIC DNA]</scope>
    <source>
        <strain evidence="11 12">DSM 27406</strain>
    </source>
</reference>
<dbReference type="PANTHER" id="PTHR10815:SF5">
    <property type="entry name" value="METHYLATED-DNA--PROTEIN-CYSTEINE METHYLTRANSFERASE"/>
    <property type="match status" value="1"/>
</dbReference>
<dbReference type="NCBIfam" id="TIGR00589">
    <property type="entry name" value="ogt"/>
    <property type="match status" value="1"/>
</dbReference>
<keyword evidence="3 8" id="KW-0489">Methyltransferase</keyword>
<feature type="active site" description="Nucleophile; methyl group acceptor" evidence="8">
    <location>
        <position position="129"/>
    </location>
</feature>
<dbReference type="Proteomes" id="UP000184420">
    <property type="component" value="Unassembled WGS sequence"/>
</dbReference>
<sequence>MYYHRKINTPVGELQLIATDKGLRAILWEDEDGSRVKLPVNGAQSAHPVLDETTRQLEEYFAGRRRVFDLPLHFEGTTFQRQVWEALLRIPYGQTVSYAQLANLLGNPKAVRAVGAANGKNPISIVAPCHRVIGSSGSLTGFAGGIAVKERLLKMEGAITTSTLF</sequence>
<comment type="catalytic activity">
    <reaction evidence="7 8">
        <text>a 6-O-methyl-2'-deoxyguanosine in DNA + L-cysteinyl-[protein] = S-methyl-L-cysteinyl-[protein] + a 2'-deoxyguanosine in DNA</text>
        <dbReference type="Rhea" id="RHEA:24000"/>
        <dbReference type="Rhea" id="RHEA-COMP:10131"/>
        <dbReference type="Rhea" id="RHEA-COMP:10132"/>
        <dbReference type="Rhea" id="RHEA-COMP:11367"/>
        <dbReference type="Rhea" id="RHEA-COMP:11368"/>
        <dbReference type="ChEBI" id="CHEBI:29950"/>
        <dbReference type="ChEBI" id="CHEBI:82612"/>
        <dbReference type="ChEBI" id="CHEBI:85445"/>
        <dbReference type="ChEBI" id="CHEBI:85448"/>
        <dbReference type="EC" id="2.1.1.63"/>
    </reaction>
</comment>
<dbReference type="InterPro" id="IPR014048">
    <property type="entry name" value="MethylDNA_cys_MeTrfase_DNA-bd"/>
</dbReference>
<evidence type="ECO:0000256" key="7">
    <source>
        <dbReference type="ARBA" id="ARBA00049348"/>
    </source>
</evidence>
<proteinExistence type="inferred from homology"/>
<dbReference type="Pfam" id="PF01035">
    <property type="entry name" value="DNA_binding_1"/>
    <property type="match status" value="1"/>
</dbReference>
<dbReference type="GO" id="GO:0003908">
    <property type="term" value="F:methylated-DNA-[protein]-cysteine S-methyltransferase activity"/>
    <property type="evidence" value="ECO:0007669"/>
    <property type="project" value="UniProtKB-UniRule"/>
</dbReference>
<evidence type="ECO:0000256" key="2">
    <source>
        <dbReference type="ARBA" id="ARBA00008711"/>
    </source>
</evidence>
<comment type="catalytic activity">
    <reaction evidence="1 8">
        <text>a 4-O-methyl-thymidine in DNA + L-cysteinyl-[protein] = a thymidine in DNA + S-methyl-L-cysteinyl-[protein]</text>
        <dbReference type="Rhea" id="RHEA:53428"/>
        <dbReference type="Rhea" id="RHEA-COMP:10131"/>
        <dbReference type="Rhea" id="RHEA-COMP:10132"/>
        <dbReference type="Rhea" id="RHEA-COMP:13555"/>
        <dbReference type="Rhea" id="RHEA-COMP:13556"/>
        <dbReference type="ChEBI" id="CHEBI:29950"/>
        <dbReference type="ChEBI" id="CHEBI:82612"/>
        <dbReference type="ChEBI" id="CHEBI:137386"/>
        <dbReference type="ChEBI" id="CHEBI:137387"/>
        <dbReference type="EC" id="2.1.1.63"/>
    </reaction>
</comment>
<evidence type="ECO:0000256" key="1">
    <source>
        <dbReference type="ARBA" id="ARBA00001286"/>
    </source>
</evidence>
<keyword evidence="4 8" id="KW-0808">Transferase</keyword>
<comment type="subcellular location">
    <subcellularLocation>
        <location evidence="8">Cytoplasm</location>
    </subcellularLocation>
</comment>
<gene>
    <name evidence="11" type="ORF">SAMN05444266_11164</name>
</gene>
<evidence type="ECO:0000256" key="3">
    <source>
        <dbReference type="ARBA" id="ARBA00022603"/>
    </source>
</evidence>
<dbReference type="STRING" id="1419482.SAMN05444266_11164"/>
<comment type="similarity">
    <text evidence="2 8">Belongs to the MGMT family.</text>
</comment>
<keyword evidence="12" id="KW-1185">Reference proteome</keyword>
<dbReference type="Pfam" id="PF02870">
    <property type="entry name" value="Methyltransf_1N"/>
    <property type="match status" value="1"/>
</dbReference>
<dbReference type="InterPro" id="IPR023546">
    <property type="entry name" value="MGMT"/>
</dbReference>
<dbReference type="Gene3D" id="1.10.10.10">
    <property type="entry name" value="Winged helix-like DNA-binding domain superfamily/Winged helix DNA-binding domain"/>
    <property type="match status" value="1"/>
</dbReference>
<dbReference type="InterPro" id="IPR036217">
    <property type="entry name" value="MethylDNA_cys_MeTrfase_DNAb"/>
</dbReference>
<evidence type="ECO:0000256" key="4">
    <source>
        <dbReference type="ARBA" id="ARBA00022679"/>
    </source>
</evidence>
<dbReference type="FunFam" id="1.10.10.10:FF:000214">
    <property type="entry name" value="Methylated-DNA--protein-cysteine methyltransferase"/>
    <property type="match status" value="1"/>
</dbReference>
<dbReference type="EMBL" id="FRBL01000011">
    <property type="protein sequence ID" value="SHM79874.1"/>
    <property type="molecule type" value="Genomic_DNA"/>
</dbReference>